<dbReference type="AlphaFoldDB" id="A0A8X6XAL2"/>
<evidence type="ECO:0000313" key="3">
    <source>
        <dbReference type="EMBL" id="GFY48371.1"/>
    </source>
</evidence>
<dbReference type="InterPro" id="IPR000618">
    <property type="entry name" value="Insect_cuticle"/>
</dbReference>
<organism evidence="3 4">
    <name type="scientific">Trichonephila inaurata madagascariensis</name>
    <dbReference type="NCBI Taxonomy" id="2747483"/>
    <lineage>
        <taxon>Eukaryota</taxon>
        <taxon>Metazoa</taxon>
        <taxon>Ecdysozoa</taxon>
        <taxon>Arthropoda</taxon>
        <taxon>Chelicerata</taxon>
        <taxon>Arachnida</taxon>
        <taxon>Araneae</taxon>
        <taxon>Araneomorphae</taxon>
        <taxon>Entelegynae</taxon>
        <taxon>Araneoidea</taxon>
        <taxon>Nephilidae</taxon>
        <taxon>Trichonephila</taxon>
        <taxon>Trichonephila inaurata</taxon>
    </lineage>
</organism>
<dbReference type="OrthoDB" id="6428052at2759"/>
<dbReference type="Pfam" id="PF00379">
    <property type="entry name" value="Chitin_bind_4"/>
    <property type="match status" value="1"/>
</dbReference>
<accession>A0A8X6XAL2</accession>
<dbReference type="Proteomes" id="UP000886998">
    <property type="component" value="Unassembled WGS sequence"/>
</dbReference>
<dbReference type="GO" id="GO:0008010">
    <property type="term" value="F:structural constituent of chitin-based larval cuticle"/>
    <property type="evidence" value="ECO:0007669"/>
    <property type="project" value="TreeGrafter"/>
</dbReference>
<dbReference type="EMBL" id="BMAV01006403">
    <property type="protein sequence ID" value="GFY48371.1"/>
    <property type="molecule type" value="Genomic_DNA"/>
</dbReference>
<comment type="caution">
    <text evidence="3">The sequence shown here is derived from an EMBL/GenBank/DDBJ whole genome shotgun (WGS) entry which is preliminary data.</text>
</comment>
<dbReference type="PANTHER" id="PTHR10380">
    <property type="entry name" value="CUTICLE PROTEIN"/>
    <property type="match status" value="1"/>
</dbReference>
<evidence type="ECO:0000256" key="1">
    <source>
        <dbReference type="ARBA" id="ARBA00022460"/>
    </source>
</evidence>
<evidence type="ECO:0000256" key="2">
    <source>
        <dbReference type="PROSITE-ProRule" id="PRU00497"/>
    </source>
</evidence>
<dbReference type="PROSITE" id="PS51155">
    <property type="entry name" value="CHIT_BIND_RR_2"/>
    <property type="match status" value="1"/>
</dbReference>
<dbReference type="PRINTS" id="PR00947">
    <property type="entry name" value="CUTICLE"/>
</dbReference>
<reference evidence="3" key="1">
    <citation type="submission" date="2020-08" db="EMBL/GenBank/DDBJ databases">
        <title>Multicomponent nature underlies the extraordinary mechanical properties of spider dragline silk.</title>
        <authorList>
            <person name="Kono N."/>
            <person name="Nakamura H."/>
            <person name="Mori M."/>
            <person name="Yoshida Y."/>
            <person name="Ohtoshi R."/>
            <person name="Malay A.D."/>
            <person name="Moran D.A.P."/>
            <person name="Tomita M."/>
            <person name="Numata K."/>
            <person name="Arakawa K."/>
        </authorList>
    </citation>
    <scope>NUCLEOTIDE SEQUENCE</scope>
</reference>
<keyword evidence="1 2" id="KW-0193">Cuticle</keyword>
<name>A0A8X6XAL2_9ARAC</name>
<dbReference type="InterPro" id="IPR050468">
    <property type="entry name" value="Cuticle_Struct_Prot"/>
</dbReference>
<protein>
    <submittedName>
        <fullName evidence="3">Cuticle protein 16.8</fullName>
    </submittedName>
</protein>
<dbReference type="PANTHER" id="PTHR10380:SF173">
    <property type="entry name" value="CUTICULAR PROTEIN 47EF, ISOFORM C-RELATED"/>
    <property type="match status" value="1"/>
</dbReference>
<sequence length="177" mass="19191">MESKKWRLHPGAKQFNVGLIENVFLSFMFLSGIYMPKPKCLSSLALDFVAIHIQNDFSAVAALASLYEVPVHHHAPQPYKFGYSVKDKHGEQHREESGDGHAVHGSYGFTDNRGIHRQVNYVADKAGFRAQVKTNEPGTANQDPAAVHIISSAPYGHGGHAGVAGLGYAGDLGYAGY</sequence>
<proteinExistence type="predicted"/>
<dbReference type="GO" id="GO:0062129">
    <property type="term" value="C:chitin-based extracellular matrix"/>
    <property type="evidence" value="ECO:0007669"/>
    <property type="project" value="TreeGrafter"/>
</dbReference>
<gene>
    <name evidence="3" type="primary">NCL1_45907</name>
    <name evidence="3" type="ORF">TNIN_46461</name>
</gene>
<evidence type="ECO:0000313" key="4">
    <source>
        <dbReference type="Proteomes" id="UP000886998"/>
    </source>
</evidence>
<keyword evidence="4" id="KW-1185">Reference proteome</keyword>